<dbReference type="InterPro" id="IPR011174">
    <property type="entry name" value="ERM"/>
</dbReference>
<dbReference type="InParanoid" id="A9V1V5"/>
<dbReference type="InterPro" id="IPR018980">
    <property type="entry name" value="FERM_PH-like_C"/>
</dbReference>
<dbReference type="GO" id="GO:2000643">
    <property type="term" value="P:positive regulation of early endosome to late endosome transport"/>
    <property type="evidence" value="ECO:0000318"/>
    <property type="project" value="GO_Central"/>
</dbReference>
<dbReference type="PRINTS" id="PR00661">
    <property type="entry name" value="ERMFAMILY"/>
</dbReference>
<accession>A9V1V5</accession>
<dbReference type="PROSITE" id="PS50057">
    <property type="entry name" value="FERM_3"/>
    <property type="match status" value="1"/>
</dbReference>
<protein>
    <recommendedName>
        <fullName evidence="5">FERM domain-containing protein</fullName>
    </recommendedName>
</protein>
<dbReference type="InterPro" id="IPR018979">
    <property type="entry name" value="FERM_N"/>
</dbReference>
<dbReference type="InterPro" id="IPR014352">
    <property type="entry name" value="FERM/acyl-CoA-bd_prot_sf"/>
</dbReference>
<feature type="compositionally biased region" description="Basic and acidic residues" evidence="4">
    <location>
        <begin position="387"/>
        <end position="413"/>
    </location>
</feature>
<dbReference type="GO" id="GO:0050839">
    <property type="term" value="F:cell adhesion molecule binding"/>
    <property type="evidence" value="ECO:0000318"/>
    <property type="project" value="GO_Central"/>
</dbReference>
<dbReference type="InterPro" id="IPR008954">
    <property type="entry name" value="Moesin_tail_sf"/>
</dbReference>
<comment type="subcellular location">
    <subcellularLocation>
        <location evidence="1">Cell membrane</location>
        <topology evidence="1">Peripheral membrane protein</topology>
    </subcellularLocation>
</comment>
<evidence type="ECO:0000313" key="6">
    <source>
        <dbReference type="EMBL" id="EDQ88509.1"/>
    </source>
</evidence>
<dbReference type="GO" id="GO:0005886">
    <property type="term" value="C:plasma membrane"/>
    <property type="evidence" value="ECO:0007669"/>
    <property type="project" value="UniProtKB-SubCell"/>
</dbReference>
<dbReference type="InterPro" id="IPR041789">
    <property type="entry name" value="ERM_FERM_C"/>
</dbReference>
<evidence type="ECO:0000256" key="2">
    <source>
        <dbReference type="ARBA" id="ARBA00022475"/>
    </source>
</evidence>
<dbReference type="InterPro" id="IPR011993">
    <property type="entry name" value="PH-like_dom_sf"/>
</dbReference>
<dbReference type="SUPFAM" id="SSF47031">
    <property type="entry name" value="Second domain of FERM"/>
    <property type="match status" value="1"/>
</dbReference>
<dbReference type="SUPFAM" id="SSF50729">
    <property type="entry name" value="PH domain-like"/>
    <property type="match status" value="1"/>
</dbReference>
<dbReference type="PROSITE" id="PS00661">
    <property type="entry name" value="FERM_2"/>
    <property type="match status" value="1"/>
</dbReference>
<dbReference type="SUPFAM" id="SSF48678">
    <property type="entry name" value="Moesin tail domain"/>
    <property type="match status" value="1"/>
</dbReference>
<dbReference type="InterPro" id="IPR019749">
    <property type="entry name" value="Band_41_domain"/>
</dbReference>
<proteinExistence type="predicted"/>
<dbReference type="Pfam" id="PF00373">
    <property type="entry name" value="FERM_M"/>
    <property type="match status" value="1"/>
</dbReference>
<dbReference type="Pfam" id="PF09379">
    <property type="entry name" value="FERM_N"/>
    <property type="match status" value="1"/>
</dbReference>
<feature type="domain" description="FERM" evidence="5">
    <location>
        <begin position="18"/>
        <end position="310"/>
    </location>
</feature>
<dbReference type="SMART" id="SM00295">
    <property type="entry name" value="B41"/>
    <property type="match status" value="1"/>
</dbReference>
<dbReference type="Gene3D" id="3.10.20.90">
    <property type="entry name" value="Phosphatidylinositol 3-kinase Catalytic Subunit, Chain A, domain 1"/>
    <property type="match status" value="1"/>
</dbReference>
<evidence type="ECO:0000256" key="3">
    <source>
        <dbReference type="ARBA" id="ARBA00023136"/>
    </source>
</evidence>
<dbReference type="GeneID" id="5891809"/>
<dbReference type="Proteomes" id="UP000001357">
    <property type="component" value="Unassembled WGS sequence"/>
</dbReference>
<sequence length="438" mass="50178">MPKTALVKSYNSLMPTPNMVTVQSLEGEKDFEITNKTTGQEFIDMVNESFGLGEQPFFNLQYVDAKDYEAFVNPEKKVLSHDLKKVGKEEKHVFVFRAQYFPEMVSDELTNLTAARLLWRQVRDEIRADECYAPPELCVLFAAQSLQALHGDESTNESLPIEANSELPPRVVVQHQLTPEQWADRIRNAWKGLQGVSQQQAYMDYLGIAQDLEQYGLTYFEIHNKKGCPPQLIISCMNNLPPYPCGSLVTPRLGFPWTEIRNISFNDKKFTIKMVDAKAPDFKFFSPRFKLNKRILALCVRNHQLYVARRRKQLSGEGMMEDRAALEAKIRKTKDQLLVSVKFCPLSSAAQRDEKKQETERVVDDALRPTQQSETPQAKAIRADLESVKDATKETREDRIHKENEAAGMDKLKTMKKAQSGDAVRRIEMFEELEDAEC</sequence>
<name>A9V1V5_MONBE</name>
<dbReference type="GO" id="GO:1902966">
    <property type="term" value="P:positive regulation of protein localization to early endosome"/>
    <property type="evidence" value="ECO:0000318"/>
    <property type="project" value="GO_Central"/>
</dbReference>
<evidence type="ECO:0000256" key="1">
    <source>
        <dbReference type="ARBA" id="ARBA00004202"/>
    </source>
</evidence>
<dbReference type="EMBL" id="CH991554">
    <property type="protein sequence ID" value="EDQ88509.1"/>
    <property type="molecule type" value="Genomic_DNA"/>
</dbReference>
<dbReference type="PANTHER" id="PTHR23281">
    <property type="entry name" value="MERLIN/MOESIN/EZRIN/RADIXIN"/>
    <property type="match status" value="1"/>
</dbReference>
<dbReference type="PRINTS" id="PR00935">
    <property type="entry name" value="BAND41"/>
</dbReference>
<dbReference type="InterPro" id="IPR019748">
    <property type="entry name" value="FERM_central"/>
</dbReference>
<dbReference type="Gene3D" id="6.10.360.10">
    <property type="match status" value="1"/>
</dbReference>
<dbReference type="InterPro" id="IPR000798">
    <property type="entry name" value="Ez/rad/moesin-like"/>
</dbReference>
<dbReference type="InterPro" id="IPR035963">
    <property type="entry name" value="FERM_2"/>
</dbReference>
<dbReference type="InterPro" id="IPR029071">
    <property type="entry name" value="Ubiquitin-like_domsf"/>
</dbReference>
<dbReference type="OMA" id="KFTIKMV"/>
<dbReference type="GO" id="GO:0030175">
    <property type="term" value="C:filopodium"/>
    <property type="evidence" value="ECO:0000318"/>
    <property type="project" value="GO_Central"/>
</dbReference>
<evidence type="ECO:0000259" key="5">
    <source>
        <dbReference type="PROSITE" id="PS50057"/>
    </source>
</evidence>
<dbReference type="Pfam" id="PF09380">
    <property type="entry name" value="FERM_C"/>
    <property type="match status" value="1"/>
</dbReference>
<dbReference type="Gene3D" id="2.30.29.30">
    <property type="entry name" value="Pleckstrin-homology domain (PH domain)/Phosphotyrosine-binding domain (PTB)"/>
    <property type="match status" value="1"/>
</dbReference>
<keyword evidence="2" id="KW-1003">Cell membrane</keyword>
<dbReference type="InterPro" id="IPR000299">
    <property type="entry name" value="FERM_domain"/>
</dbReference>
<dbReference type="Pfam" id="PF00769">
    <property type="entry name" value="ERM_C"/>
    <property type="match status" value="1"/>
</dbReference>
<organism evidence="6 7">
    <name type="scientific">Monosiga brevicollis</name>
    <name type="common">Choanoflagellate</name>
    <dbReference type="NCBI Taxonomy" id="81824"/>
    <lineage>
        <taxon>Eukaryota</taxon>
        <taxon>Choanoflagellata</taxon>
        <taxon>Craspedida</taxon>
        <taxon>Salpingoecidae</taxon>
        <taxon>Monosiga</taxon>
    </lineage>
</organism>
<gene>
    <name evidence="6" type="ORF">MONBRDRAFT_32815</name>
</gene>
<dbReference type="GO" id="GO:0008360">
    <property type="term" value="P:regulation of cell shape"/>
    <property type="evidence" value="ECO:0000318"/>
    <property type="project" value="GO_Central"/>
</dbReference>
<keyword evidence="3" id="KW-0472">Membrane</keyword>
<dbReference type="STRING" id="81824.A9V1V5"/>
<dbReference type="SUPFAM" id="SSF54236">
    <property type="entry name" value="Ubiquitin-like"/>
    <property type="match status" value="1"/>
</dbReference>
<dbReference type="KEGG" id="mbr:MONBRDRAFT_32815"/>
<dbReference type="Gene3D" id="1.20.80.10">
    <property type="match status" value="1"/>
</dbReference>
<dbReference type="InterPro" id="IPR019747">
    <property type="entry name" value="FERM_CS"/>
</dbReference>
<reference evidence="6 7" key="1">
    <citation type="journal article" date="2008" name="Nature">
        <title>The genome of the choanoflagellate Monosiga brevicollis and the origin of metazoans.</title>
        <authorList>
            <consortium name="JGI Sequencing"/>
            <person name="King N."/>
            <person name="Westbrook M.J."/>
            <person name="Young S.L."/>
            <person name="Kuo A."/>
            <person name="Abedin M."/>
            <person name="Chapman J."/>
            <person name="Fairclough S."/>
            <person name="Hellsten U."/>
            <person name="Isogai Y."/>
            <person name="Letunic I."/>
            <person name="Marr M."/>
            <person name="Pincus D."/>
            <person name="Putnam N."/>
            <person name="Rokas A."/>
            <person name="Wright K.J."/>
            <person name="Zuzow R."/>
            <person name="Dirks W."/>
            <person name="Good M."/>
            <person name="Goodstein D."/>
            <person name="Lemons D."/>
            <person name="Li W."/>
            <person name="Lyons J.B."/>
            <person name="Morris A."/>
            <person name="Nichols S."/>
            <person name="Richter D.J."/>
            <person name="Salamov A."/>
            <person name="Bork P."/>
            <person name="Lim W.A."/>
            <person name="Manning G."/>
            <person name="Miller W.T."/>
            <person name="McGinnis W."/>
            <person name="Shapiro H."/>
            <person name="Tjian R."/>
            <person name="Grigoriev I.V."/>
            <person name="Rokhsar D."/>
        </authorList>
    </citation>
    <scope>NUCLEOTIDE SEQUENCE [LARGE SCALE GENOMIC DNA]</scope>
    <source>
        <strain evidence="7">MX1 / ATCC 50154</strain>
    </source>
</reference>
<dbReference type="CDD" id="cd13194">
    <property type="entry name" value="FERM_C_ERM"/>
    <property type="match status" value="1"/>
</dbReference>
<evidence type="ECO:0000313" key="7">
    <source>
        <dbReference type="Proteomes" id="UP000001357"/>
    </source>
</evidence>
<dbReference type="GO" id="GO:0003779">
    <property type="term" value="F:actin binding"/>
    <property type="evidence" value="ECO:0000318"/>
    <property type="project" value="GO_Central"/>
</dbReference>
<keyword evidence="7" id="KW-1185">Reference proteome</keyword>
<feature type="region of interest" description="Disordered" evidence="4">
    <location>
        <begin position="387"/>
        <end position="421"/>
    </location>
</feature>
<dbReference type="SMART" id="SM01196">
    <property type="entry name" value="FERM_C"/>
    <property type="match status" value="1"/>
</dbReference>
<dbReference type="AlphaFoldDB" id="A9V1V5"/>
<dbReference type="eggNOG" id="KOG3529">
    <property type="taxonomic scope" value="Eukaryota"/>
</dbReference>
<dbReference type="InterPro" id="IPR011259">
    <property type="entry name" value="ERM_C_dom"/>
</dbReference>
<dbReference type="CDD" id="cd14473">
    <property type="entry name" value="FERM_B-lobe"/>
    <property type="match status" value="1"/>
</dbReference>
<evidence type="ECO:0000256" key="4">
    <source>
        <dbReference type="SAM" id="MobiDB-lite"/>
    </source>
</evidence>
<dbReference type="GO" id="GO:1902115">
    <property type="term" value="P:regulation of organelle assembly"/>
    <property type="evidence" value="ECO:0000318"/>
    <property type="project" value="GO_Central"/>
</dbReference>
<dbReference type="RefSeq" id="XP_001746613.1">
    <property type="nucleotide sequence ID" value="XM_001746561.1"/>
</dbReference>